<protein>
    <submittedName>
        <fullName evidence="8">ABC transport system permease protein</fullName>
    </submittedName>
</protein>
<accession>A0AAN1WG19</accession>
<keyword evidence="2" id="KW-1003">Cell membrane</keyword>
<organism evidence="8 9">
    <name type="scientific">Marinagarivorans cellulosilyticus</name>
    <dbReference type="NCBI Taxonomy" id="2721545"/>
    <lineage>
        <taxon>Bacteria</taxon>
        <taxon>Pseudomonadati</taxon>
        <taxon>Pseudomonadota</taxon>
        <taxon>Gammaproteobacteria</taxon>
        <taxon>Cellvibrionales</taxon>
        <taxon>Cellvibrionaceae</taxon>
        <taxon>Marinagarivorans</taxon>
    </lineage>
</organism>
<evidence type="ECO:0000259" key="7">
    <source>
        <dbReference type="Pfam" id="PF02687"/>
    </source>
</evidence>
<dbReference type="Pfam" id="PF02687">
    <property type="entry name" value="FtsX"/>
    <property type="match status" value="1"/>
</dbReference>
<evidence type="ECO:0000313" key="9">
    <source>
        <dbReference type="Proteomes" id="UP001320119"/>
    </source>
</evidence>
<dbReference type="Proteomes" id="UP001320119">
    <property type="component" value="Chromosome"/>
</dbReference>
<keyword evidence="5 6" id="KW-0472">Membrane</keyword>
<dbReference type="InterPro" id="IPR038766">
    <property type="entry name" value="Membrane_comp_ABC_pdt"/>
</dbReference>
<dbReference type="EMBL" id="AP023086">
    <property type="protein sequence ID" value="BCD96936.1"/>
    <property type="molecule type" value="Genomic_DNA"/>
</dbReference>
<comment type="subcellular location">
    <subcellularLocation>
        <location evidence="1">Cell membrane</location>
        <topology evidence="1">Multi-pass membrane protein</topology>
    </subcellularLocation>
</comment>
<dbReference type="RefSeq" id="WP_236986419.1">
    <property type="nucleotide sequence ID" value="NZ_AP023086.1"/>
</dbReference>
<name>A0AAN1WG19_9GAMM</name>
<keyword evidence="3 6" id="KW-0812">Transmembrane</keyword>
<feature type="transmembrane region" description="Helical" evidence="6">
    <location>
        <begin position="770"/>
        <end position="799"/>
    </location>
</feature>
<feature type="transmembrane region" description="Helical" evidence="6">
    <location>
        <begin position="36"/>
        <end position="56"/>
    </location>
</feature>
<sequence length="849" mass="92151">MPANKPVGKEPTSPAGVMAVLALRLLWRGAGGRSAAMLATSLIIAVAVVATLTLTTDRLQRLIYSKASHYLAADARVSGSLPVPAEWREQASDLGLQTAHATTFRAMLFGPGVGVDQPMQLGAVKAVSSSYPLKGDLLVADKPFAQGLVNSVGPQLGEVWLTSRLFAALNVEVGDSLSIGDADFVVAKALIQEPDSPQSVMGFAPRALIHRDDIERTGAIALGSRVNYSMTIAGDLDAINRLEQLLLKELGSHFKWRSAGEGDGPDAGVFQRITNYVMLVAALALVLGAVAIALAADEFARSQYRNVALLKTLGLVPRAILQVFAWQLSALALLGSVVGLLFGWLFQLGLLKIIAGLMPNYLPPPNVIAFIIPVLSGITVLLLFAGPRFWQLHKISPLAVLRARIIPATTGHWWLGLVAIAVLVALLTRHIALTSFASLALLVAFFAVRFIVLASIGLLAKWHAGASGIWRLGLGQWLNYRDQNATQAAVFGLIFMVLFSVYSARTHLLSAWQQQIPEGAPNHFVFNIYDHQKEDVKNFIETSAKNASPFYAMTRGRVVQVNDKPWKQQLESSPNEQSNNYERELNLTWSSTLQDDNEVVAGQWWTNAEESSPLFVSIEEGYANGANILVGDTLEFSLSGQNVTAQVANIRTLSWQSMRPNFFIIFNRKPLPFIASNWITSFNLPEENKLAVNALIQKFPSITLIEIDQTLKNIKGLVDQLGKAVEYLLALMVLAALMVLITGMLVTLPLRLRTSALMRAFGAGKAVISYALWVEFLILGFIAGFVACIGAELIVRFWLAGALKLSDVGFLDTWLWGIPVVMCILTSFGVLATGKSLTVAPSQLLKAEN</sequence>
<dbReference type="AlphaFoldDB" id="A0AAN1WG19"/>
<evidence type="ECO:0000313" key="8">
    <source>
        <dbReference type="EMBL" id="BCD96936.1"/>
    </source>
</evidence>
<feature type="transmembrane region" description="Helical" evidence="6">
    <location>
        <begin position="439"/>
        <end position="464"/>
    </location>
</feature>
<keyword evidence="9" id="KW-1185">Reference proteome</keyword>
<evidence type="ECO:0000256" key="3">
    <source>
        <dbReference type="ARBA" id="ARBA00022692"/>
    </source>
</evidence>
<evidence type="ECO:0000256" key="4">
    <source>
        <dbReference type="ARBA" id="ARBA00022989"/>
    </source>
</evidence>
<dbReference type="InterPro" id="IPR003838">
    <property type="entry name" value="ABC3_permease_C"/>
</dbReference>
<reference evidence="8 9" key="1">
    <citation type="journal article" date="2022" name="IScience">
        <title>An ultrasensitive nanofiber-based assay for enzymatic hydrolysis and deep-sea microbial degradation of cellulose.</title>
        <authorList>
            <person name="Tsudome M."/>
            <person name="Tachioka M."/>
            <person name="Miyazaki M."/>
            <person name="Uchimura K."/>
            <person name="Tsuda M."/>
            <person name="Takaki Y."/>
            <person name="Deguchi S."/>
        </authorList>
    </citation>
    <scope>NUCLEOTIDE SEQUENCE [LARGE SCALE GENOMIC DNA]</scope>
    <source>
        <strain evidence="8 9">GE09</strain>
    </source>
</reference>
<dbReference type="PANTHER" id="PTHR30287">
    <property type="entry name" value="MEMBRANE COMPONENT OF PREDICTED ABC SUPERFAMILY METABOLITE UPTAKE TRANSPORTER"/>
    <property type="match status" value="1"/>
</dbReference>
<feature type="transmembrane region" description="Helical" evidence="6">
    <location>
        <begin position="324"/>
        <end position="346"/>
    </location>
</feature>
<dbReference type="GO" id="GO:0005886">
    <property type="term" value="C:plasma membrane"/>
    <property type="evidence" value="ECO:0007669"/>
    <property type="project" value="UniProtKB-SubCell"/>
</dbReference>
<feature type="transmembrane region" description="Helical" evidence="6">
    <location>
        <begin position="811"/>
        <end position="832"/>
    </location>
</feature>
<feature type="transmembrane region" description="Helical" evidence="6">
    <location>
        <begin position="405"/>
        <end position="427"/>
    </location>
</feature>
<evidence type="ECO:0000256" key="2">
    <source>
        <dbReference type="ARBA" id="ARBA00022475"/>
    </source>
</evidence>
<dbReference type="PANTHER" id="PTHR30287:SF1">
    <property type="entry name" value="INNER MEMBRANE PROTEIN"/>
    <property type="match status" value="1"/>
</dbReference>
<feature type="transmembrane region" description="Helical" evidence="6">
    <location>
        <begin position="484"/>
        <end position="504"/>
    </location>
</feature>
<feature type="domain" description="ABC3 transporter permease C-terminal" evidence="7">
    <location>
        <begin position="279"/>
        <end position="383"/>
    </location>
</feature>
<evidence type="ECO:0000256" key="5">
    <source>
        <dbReference type="ARBA" id="ARBA00023136"/>
    </source>
</evidence>
<gene>
    <name evidence="8" type="ORF">MARGE09_P1136</name>
</gene>
<proteinExistence type="predicted"/>
<feature type="transmembrane region" description="Helical" evidence="6">
    <location>
        <begin position="727"/>
        <end position="750"/>
    </location>
</feature>
<dbReference type="KEGG" id="marq:MARGE09_P1136"/>
<evidence type="ECO:0000256" key="6">
    <source>
        <dbReference type="SAM" id="Phobius"/>
    </source>
</evidence>
<keyword evidence="4 6" id="KW-1133">Transmembrane helix</keyword>
<evidence type="ECO:0000256" key="1">
    <source>
        <dbReference type="ARBA" id="ARBA00004651"/>
    </source>
</evidence>
<feature type="transmembrane region" description="Helical" evidence="6">
    <location>
        <begin position="276"/>
        <end position="296"/>
    </location>
</feature>
<feature type="transmembrane region" description="Helical" evidence="6">
    <location>
        <begin position="367"/>
        <end position="385"/>
    </location>
</feature>